<name>A0A1Z4JBE9_LEPBY</name>
<dbReference type="Proteomes" id="UP000217895">
    <property type="component" value="Chromosome"/>
</dbReference>
<keyword evidence="1" id="KW-0812">Transmembrane</keyword>
<gene>
    <name evidence="2" type="ORF">NIES2135_08860</name>
</gene>
<protein>
    <recommendedName>
        <fullName evidence="4">Oxidase</fullName>
    </recommendedName>
</protein>
<feature type="transmembrane region" description="Helical" evidence="1">
    <location>
        <begin position="190"/>
        <end position="208"/>
    </location>
</feature>
<evidence type="ECO:0000256" key="1">
    <source>
        <dbReference type="SAM" id="Phobius"/>
    </source>
</evidence>
<dbReference type="EMBL" id="AP018203">
    <property type="protein sequence ID" value="BAY54072.1"/>
    <property type="molecule type" value="Genomic_DNA"/>
</dbReference>
<dbReference type="AlphaFoldDB" id="A0A1Z4JBE9"/>
<evidence type="ECO:0008006" key="4">
    <source>
        <dbReference type="Google" id="ProtNLM"/>
    </source>
</evidence>
<accession>A0A1Z4JBE9</accession>
<organism evidence="2 3">
    <name type="scientific">Leptolyngbya boryana NIES-2135</name>
    <dbReference type="NCBI Taxonomy" id="1973484"/>
    <lineage>
        <taxon>Bacteria</taxon>
        <taxon>Bacillati</taxon>
        <taxon>Cyanobacteriota</taxon>
        <taxon>Cyanophyceae</taxon>
        <taxon>Leptolyngbyales</taxon>
        <taxon>Leptolyngbyaceae</taxon>
        <taxon>Leptolyngbya group</taxon>
        <taxon>Leptolyngbya</taxon>
    </lineage>
</organism>
<reference evidence="2 3" key="1">
    <citation type="submission" date="2017-06" db="EMBL/GenBank/DDBJ databases">
        <title>Genome sequencing of cyanobaciteial culture collection at National Institute for Environmental Studies (NIES).</title>
        <authorList>
            <person name="Hirose Y."/>
            <person name="Shimura Y."/>
            <person name="Fujisawa T."/>
            <person name="Nakamura Y."/>
            <person name="Kawachi M."/>
        </authorList>
    </citation>
    <scope>NUCLEOTIDE SEQUENCE [LARGE SCALE GENOMIC DNA]</scope>
    <source>
        <strain evidence="2 3">NIES-2135</strain>
    </source>
</reference>
<feature type="transmembrane region" description="Helical" evidence="1">
    <location>
        <begin position="156"/>
        <end position="178"/>
    </location>
</feature>
<keyword evidence="1" id="KW-1133">Transmembrane helix</keyword>
<evidence type="ECO:0000313" key="3">
    <source>
        <dbReference type="Proteomes" id="UP000217895"/>
    </source>
</evidence>
<evidence type="ECO:0000313" key="2">
    <source>
        <dbReference type="EMBL" id="BAY54072.1"/>
    </source>
</evidence>
<sequence length="213" mass="23916">MKHLPYSPRLIKEIRPLIGFTLIFSFIPIAILLLLHYSSNIPIEQLTKDPVSVGKMPAYTGFLSQVGIFFWAASVTLCFFNASLLWNQSHLHRLKRFFLNAGLLSLLLGLDDAFLLHEAVFPAWGISEKVVLLCYGGLVVFYLFSSSSVIRQTDYSLLGVALFCFGISVAIDGAYRLVGNQYLLEDGAKLIGIVSWLMYFFQVGRVAVDLRRI</sequence>
<feature type="transmembrane region" description="Helical" evidence="1">
    <location>
        <begin position="58"/>
        <end position="85"/>
    </location>
</feature>
<feature type="transmembrane region" description="Helical" evidence="1">
    <location>
        <begin position="97"/>
        <end position="117"/>
    </location>
</feature>
<keyword evidence="1" id="KW-0472">Membrane</keyword>
<feature type="transmembrane region" description="Helical" evidence="1">
    <location>
        <begin position="123"/>
        <end position="144"/>
    </location>
</feature>
<feature type="transmembrane region" description="Helical" evidence="1">
    <location>
        <begin position="17"/>
        <end position="38"/>
    </location>
</feature>
<proteinExistence type="predicted"/>
<keyword evidence="3" id="KW-1185">Reference proteome</keyword>